<feature type="region of interest" description="Disordered" evidence="1">
    <location>
        <begin position="233"/>
        <end position="263"/>
    </location>
</feature>
<evidence type="ECO:0000313" key="3">
    <source>
        <dbReference type="Proteomes" id="UP000288168"/>
    </source>
</evidence>
<evidence type="ECO:0000313" key="2">
    <source>
        <dbReference type="EMBL" id="RSL55080.1"/>
    </source>
</evidence>
<gene>
    <name evidence="2" type="ORF">CEP54_009516</name>
</gene>
<evidence type="ECO:0000256" key="1">
    <source>
        <dbReference type="SAM" id="MobiDB-lite"/>
    </source>
</evidence>
<proteinExistence type="predicted"/>
<dbReference type="AlphaFoldDB" id="A0A428PQ08"/>
<feature type="region of interest" description="Disordered" evidence="1">
    <location>
        <begin position="290"/>
        <end position="319"/>
    </location>
</feature>
<sequence>MPLLRRLSRPIVDCEIYTNEPCSLDITSKYTRNPQDGLETIFTGFGSTIKNFVNRHRRRRNKVLSVTAQVTLRRVTIRTVINLPPPVPGKGKHIRQFDYIISANGKEYPLKLWVKTSRGQFLDGEDGSRPQEPCVEDYYRASLHYARWMIKMCQTVRYVYPDCGHPIRPDSDTWDIERCRIAHDTDSNCWIPRNLPLAFIQDRVYYSEDLAEECATCLSLNAWDDDDAGSFFEREKKDEDEDQKDTTAQTTTQIETEPVLSEEERLEAEALQWAINKMIEIDSDAEEHISLKERSVGSASMGLEGSQPSNTEYRSDSLG</sequence>
<protein>
    <submittedName>
        <fullName evidence="2">Uncharacterized protein</fullName>
    </submittedName>
</protein>
<comment type="caution">
    <text evidence="2">The sequence shown here is derived from an EMBL/GenBank/DDBJ whole genome shotgun (WGS) entry which is preliminary data.</text>
</comment>
<keyword evidence="3" id="KW-1185">Reference proteome</keyword>
<accession>A0A428PQ08</accession>
<feature type="compositionally biased region" description="Polar residues" evidence="1">
    <location>
        <begin position="306"/>
        <end position="319"/>
    </location>
</feature>
<feature type="compositionally biased region" description="Low complexity" evidence="1">
    <location>
        <begin position="246"/>
        <end position="259"/>
    </location>
</feature>
<dbReference type="OrthoDB" id="5076224at2759"/>
<reference evidence="2 3" key="1">
    <citation type="submission" date="2017-06" db="EMBL/GenBank/DDBJ databases">
        <title>Comparative genomic analysis of Ambrosia Fusariam Clade fungi.</title>
        <authorList>
            <person name="Stajich J.E."/>
            <person name="Carrillo J."/>
            <person name="Kijimoto T."/>
            <person name="Eskalen A."/>
            <person name="O'Donnell K."/>
            <person name="Kasson M."/>
        </authorList>
    </citation>
    <scope>NUCLEOTIDE SEQUENCE [LARGE SCALE GENOMIC DNA]</scope>
    <source>
        <strain evidence="2 3">NRRL62584</strain>
    </source>
</reference>
<name>A0A428PQ08_9HYPO</name>
<dbReference type="Proteomes" id="UP000288168">
    <property type="component" value="Unassembled WGS sequence"/>
</dbReference>
<organism evidence="2 3">
    <name type="scientific">Fusarium duplospermum</name>
    <dbReference type="NCBI Taxonomy" id="1325734"/>
    <lineage>
        <taxon>Eukaryota</taxon>
        <taxon>Fungi</taxon>
        <taxon>Dikarya</taxon>
        <taxon>Ascomycota</taxon>
        <taxon>Pezizomycotina</taxon>
        <taxon>Sordariomycetes</taxon>
        <taxon>Hypocreomycetidae</taxon>
        <taxon>Hypocreales</taxon>
        <taxon>Nectriaceae</taxon>
        <taxon>Fusarium</taxon>
        <taxon>Fusarium solani species complex</taxon>
    </lineage>
</organism>
<dbReference type="EMBL" id="NKCI01000104">
    <property type="protein sequence ID" value="RSL55080.1"/>
    <property type="molecule type" value="Genomic_DNA"/>
</dbReference>